<keyword evidence="2" id="KW-1185">Reference proteome</keyword>
<evidence type="ECO:0000313" key="2">
    <source>
        <dbReference type="Proteomes" id="UP000823941"/>
    </source>
</evidence>
<evidence type="ECO:0000313" key="1">
    <source>
        <dbReference type="EMBL" id="KAG7300660.1"/>
    </source>
</evidence>
<gene>
    <name evidence="1" type="ORF">JYU34_014969</name>
</gene>
<sequence length="58" mass="6903">REQPAYFEFSLVLYYPETFFLVRQEFVAANLRCIQEQALDLIETDRGLADLRFRAEAE</sequence>
<feature type="non-terminal residue" evidence="1">
    <location>
        <position position="58"/>
    </location>
</feature>
<dbReference type="Proteomes" id="UP000823941">
    <property type="component" value="Chromosome 20"/>
</dbReference>
<proteinExistence type="predicted"/>
<name>A0ABQ7Q7D2_PLUXY</name>
<reference evidence="1 2" key="1">
    <citation type="submission" date="2021-06" db="EMBL/GenBank/DDBJ databases">
        <title>A haploid diamondback moth (Plutella xylostella L.) genome assembly resolves 31 chromosomes and identifies a diamide resistance mutation.</title>
        <authorList>
            <person name="Ward C.M."/>
            <person name="Perry K.D."/>
            <person name="Baker G."/>
            <person name="Powis K."/>
            <person name="Heckel D.G."/>
            <person name="Baxter S.W."/>
        </authorList>
    </citation>
    <scope>NUCLEOTIDE SEQUENCE [LARGE SCALE GENOMIC DNA]</scope>
    <source>
        <strain evidence="1 2">LV</strain>
        <tissue evidence="1">Single pupa</tissue>
    </source>
</reference>
<protein>
    <submittedName>
        <fullName evidence="1">Uncharacterized protein</fullName>
    </submittedName>
</protein>
<feature type="non-terminal residue" evidence="1">
    <location>
        <position position="1"/>
    </location>
</feature>
<accession>A0ABQ7Q7D2</accession>
<comment type="caution">
    <text evidence="1">The sequence shown here is derived from an EMBL/GenBank/DDBJ whole genome shotgun (WGS) entry which is preliminary data.</text>
</comment>
<organism evidence="1 2">
    <name type="scientific">Plutella xylostella</name>
    <name type="common">Diamondback moth</name>
    <name type="synonym">Plutella maculipennis</name>
    <dbReference type="NCBI Taxonomy" id="51655"/>
    <lineage>
        <taxon>Eukaryota</taxon>
        <taxon>Metazoa</taxon>
        <taxon>Ecdysozoa</taxon>
        <taxon>Arthropoda</taxon>
        <taxon>Hexapoda</taxon>
        <taxon>Insecta</taxon>
        <taxon>Pterygota</taxon>
        <taxon>Neoptera</taxon>
        <taxon>Endopterygota</taxon>
        <taxon>Lepidoptera</taxon>
        <taxon>Glossata</taxon>
        <taxon>Ditrysia</taxon>
        <taxon>Yponomeutoidea</taxon>
        <taxon>Plutellidae</taxon>
        <taxon>Plutella</taxon>
    </lineage>
</organism>
<dbReference type="EMBL" id="JAHIBW010000020">
    <property type="protein sequence ID" value="KAG7300660.1"/>
    <property type="molecule type" value="Genomic_DNA"/>
</dbReference>